<protein>
    <submittedName>
        <fullName evidence="1">Uncharacterized protein</fullName>
    </submittedName>
</protein>
<accession>A0A392V2D4</accession>
<dbReference type="EMBL" id="LXQA011043958">
    <property type="protein sequence ID" value="MCI82464.1"/>
    <property type="molecule type" value="Genomic_DNA"/>
</dbReference>
<comment type="caution">
    <text evidence="1">The sequence shown here is derived from an EMBL/GenBank/DDBJ whole genome shotgun (WGS) entry which is preliminary data.</text>
</comment>
<keyword evidence="2" id="KW-1185">Reference proteome</keyword>
<evidence type="ECO:0000313" key="2">
    <source>
        <dbReference type="Proteomes" id="UP000265520"/>
    </source>
</evidence>
<dbReference type="Proteomes" id="UP000265520">
    <property type="component" value="Unassembled WGS sequence"/>
</dbReference>
<proteinExistence type="predicted"/>
<evidence type="ECO:0000313" key="1">
    <source>
        <dbReference type="EMBL" id="MCI82464.1"/>
    </source>
</evidence>
<sequence>KGMLGAAQKKMGTLQEIFRSAGFSNEGHVAMLDDEEEDMPNLVHRCAPDEGLCNWKAWEIPEVVFK</sequence>
<name>A0A392V2D4_9FABA</name>
<reference evidence="1 2" key="1">
    <citation type="journal article" date="2018" name="Front. Plant Sci.">
        <title>Red Clover (Trifolium pratense) and Zigzag Clover (T. medium) - A Picture of Genomic Similarities and Differences.</title>
        <authorList>
            <person name="Dluhosova J."/>
            <person name="Istvanek J."/>
            <person name="Nedelnik J."/>
            <person name="Repkova J."/>
        </authorList>
    </citation>
    <scope>NUCLEOTIDE SEQUENCE [LARGE SCALE GENOMIC DNA]</scope>
    <source>
        <strain evidence="2">cv. 10/8</strain>
        <tissue evidence="1">Leaf</tissue>
    </source>
</reference>
<feature type="non-terminal residue" evidence="1">
    <location>
        <position position="1"/>
    </location>
</feature>
<dbReference type="AlphaFoldDB" id="A0A392V2D4"/>
<organism evidence="1 2">
    <name type="scientific">Trifolium medium</name>
    <dbReference type="NCBI Taxonomy" id="97028"/>
    <lineage>
        <taxon>Eukaryota</taxon>
        <taxon>Viridiplantae</taxon>
        <taxon>Streptophyta</taxon>
        <taxon>Embryophyta</taxon>
        <taxon>Tracheophyta</taxon>
        <taxon>Spermatophyta</taxon>
        <taxon>Magnoliopsida</taxon>
        <taxon>eudicotyledons</taxon>
        <taxon>Gunneridae</taxon>
        <taxon>Pentapetalae</taxon>
        <taxon>rosids</taxon>
        <taxon>fabids</taxon>
        <taxon>Fabales</taxon>
        <taxon>Fabaceae</taxon>
        <taxon>Papilionoideae</taxon>
        <taxon>50 kb inversion clade</taxon>
        <taxon>NPAAA clade</taxon>
        <taxon>Hologalegina</taxon>
        <taxon>IRL clade</taxon>
        <taxon>Trifolieae</taxon>
        <taxon>Trifolium</taxon>
    </lineage>
</organism>